<evidence type="ECO:0000313" key="1">
    <source>
        <dbReference type="EMBL" id="TWQ51244.1"/>
    </source>
</evidence>
<dbReference type="GeneID" id="69692167"/>
<comment type="caution">
    <text evidence="1">The sequence shown here is derived from an EMBL/GenBank/DDBJ whole genome shotgun (WGS) entry which is preliminary data.</text>
</comment>
<organism evidence="1 2">
    <name type="scientific">Xanthomonas vasicola</name>
    <dbReference type="NCBI Taxonomy" id="56459"/>
    <lineage>
        <taxon>Bacteria</taxon>
        <taxon>Pseudomonadati</taxon>
        <taxon>Pseudomonadota</taxon>
        <taxon>Gammaproteobacteria</taxon>
        <taxon>Lysobacterales</taxon>
        <taxon>Lysobacteraceae</taxon>
        <taxon>Xanthomonas</taxon>
    </lineage>
</organism>
<keyword evidence="2" id="KW-1185">Reference proteome</keyword>
<sequence>MAIVLPWSVTHFAPYMTGYCNQVQDMEPQSAVWGGSARPNCGAAMTHHPMHPQATQRIASHGQYLARKENGLYNNVPLKISAAMLK</sequence>
<protein>
    <submittedName>
        <fullName evidence="1">Uncharacterized protein</fullName>
    </submittedName>
</protein>
<accession>A0ABD7S8L6</accession>
<evidence type="ECO:0000313" key="2">
    <source>
        <dbReference type="Proteomes" id="UP000320455"/>
    </source>
</evidence>
<dbReference type="RefSeq" id="WP_124943929.1">
    <property type="nucleotide sequence ID" value="NZ_CP034649.1"/>
</dbReference>
<dbReference type="Proteomes" id="UP000320455">
    <property type="component" value="Unassembled WGS sequence"/>
</dbReference>
<proteinExistence type="predicted"/>
<reference evidence="2" key="1">
    <citation type="journal article" date="2020" name="Phytopathology">
        <title>Genomic acquisitions in emerging populations of Xanthomonas vasicola pv. vasculorum infecting corn in the U.S. and Argentina.</title>
        <authorList>
            <person name="Perez-Quintero A.L."/>
        </authorList>
    </citation>
    <scope>NUCLEOTIDE SEQUENCE [LARGE SCALE GENOMIC DNA]</scope>
    <source>
        <strain evidence="2">Xvh-L</strain>
    </source>
</reference>
<gene>
    <name evidence="1" type="ORF">FQK01_15765</name>
</gene>
<dbReference type="EMBL" id="VOCK01000028">
    <property type="protein sequence ID" value="TWQ51244.1"/>
    <property type="molecule type" value="Genomic_DNA"/>
</dbReference>
<name>A0ABD7S8L6_XANVA</name>
<dbReference type="AlphaFoldDB" id="A0ABD7S8L6"/>